<gene>
    <name evidence="3" type="ORF">CR513_12936</name>
</gene>
<feature type="coiled-coil region" evidence="1">
    <location>
        <begin position="8"/>
        <end position="35"/>
    </location>
</feature>
<feature type="non-terminal residue" evidence="3">
    <location>
        <position position="1"/>
    </location>
</feature>
<organism evidence="3 4">
    <name type="scientific">Mucuna pruriens</name>
    <name type="common">Velvet bean</name>
    <name type="synonym">Dolichos pruriens</name>
    <dbReference type="NCBI Taxonomy" id="157652"/>
    <lineage>
        <taxon>Eukaryota</taxon>
        <taxon>Viridiplantae</taxon>
        <taxon>Streptophyta</taxon>
        <taxon>Embryophyta</taxon>
        <taxon>Tracheophyta</taxon>
        <taxon>Spermatophyta</taxon>
        <taxon>Magnoliopsida</taxon>
        <taxon>eudicotyledons</taxon>
        <taxon>Gunneridae</taxon>
        <taxon>Pentapetalae</taxon>
        <taxon>rosids</taxon>
        <taxon>fabids</taxon>
        <taxon>Fabales</taxon>
        <taxon>Fabaceae</taxon>
        <taxon>Papilionoideae</taxon>
        <taxon>50 kb inversion clade</taxon>
        <taxon>NPAAA clade</taxon>
        <taxon>indigoferoid/millettioid clade</taxon>
        <taxon>Phaseoleae</taxon>
        <taxon>Mucuna</taxon>
    </lineage>
</organism>
<feature type="compositionally biased region" description="Acidic residues" evidence="2">
    <location>
        <begin position="124"/>
        <end position="133"/>
    </location>
</feature>
<evidence type="ECO:0000256" key="2">
    <source>
        <dbReference type="SAM" id="MobiDB-lite"/>
    </source>
</evidence>
<reference evidence="3" key="1">
    <citation type="submission" date="2018-05" db="EMBL/GenBank/DDBJ databases">
        <title>Draft genome of Mucuna pruriens seed.</title>
        <authorList>
            <person name="Nnadi N.E."/>
            <person name="Vos R."/>
            <person name="Hasami M.H."/>
            <person name="Devisetty U.K."/>
            <person name="Aguiy J.C."/>
        </authorList>
    </citation>
    <scope>NUCLEOTIDE SEQUENCE [LARGE SCALE GENOMIC DNA]</scope>
    <source>
        <strain evidence="3">JCA_2017</strain>
    </source>
</reference>
<proteinExistence type="predicted"/>
<protein>
    <submittedName>
        <fullName evidence="3">Uncharacterized protein</fullName>
    </submittedName>
</protein>
<dbReference type="AlphaFoldDB" id="A0A371HL15"/>
<sequence>MADKVNSAKAIQKDLKALKAKLSDEEISEKSLEAKLVERQSKVHGDVSVRSKNKSKLEHKKVQDLRGCQFSWCGETSTYTRQQTRLRRGAAPSVEQLEIDEVQEEEEEEEEEIHGRNSSKNDKEDDLYLEDDD</sequence>
<dbReference type="STRING" id="157652.A0A371HL15"/>
<feature type="compositionally biased region" description="Acidic residues" evidence="2">
    <location>
        <begin position="97"/>
        <end position="112"/>
    </location>
</feature>
<accession>A0A371HL15</accession>
<name>A0A371HL15_MUCPR</name>
<keyword evidence="1" id="KW-0175">Coiled coil</keyword>
<feature type="region of interest" description="Disordered" evidence="2">
    <location>
        <begin position="81"/>
        <end position="133"/>
    </location>
</feature>
<evidence type="ECO:0000256" key="1">
    <source>
        <dbReference type="SAM" id="Coils"/>
    </source>
</evidence>
<evidence type="ECO:0000313" key="4">
    <source>
        <dbReference type="Proteomes" id="UP000257109"/>
    </source>
</evidence>
<comment type="caution">
    <text evidence="3">The sequence shown here is derived from an EMBL/GenBank/DDBJ whole genome shotgun (WGS) entry which is preliminary data.</text>
</comment>
<dbReference type="EMBL" id="QJKJ01002294">
    <property type="protein sequence ID" value="RDY03478.1"/>
    <property type="molecule type" value="Genomic_DNA"/>
</dbReference>
<dbReference type="Proteomes" id="UP000257109">
    <property type="component" value="Unassembled WGS sequence"/>
</dbReference>
<evidence type="ECO:0000313" key="3">
    <source>
        <dbReference type="EMBL" id="RDY03478.1"/>
    </source>
</evidence>
<keyword evidence="4" id="KW-1185">Reference proteome</keyword>
<feature type="compositionally biased region" description="Basic and acidic residues" evidence="2">
    <location>
        <begin position="113"/>
        <end position="123"/>
    </location>
</feature>